<dbReference type="EMBL" id="JANJQO010001476">
    <property type="protein sequence ID" value="KAJ2970755.1"/>
    <property type="molecule type" value="Genomic_DNA"/>
</dbReference>
<protein>
    <submittedName>
        <fullName evidence="1">Uncharacterized protein</fullName>
    </submittedName>
</protein>
<evidence type="ECO:0000313" key="2">
    <source>
        <dbReference type="Proteomes" id="UP001143910"/>
    </source>
</evidence>
<gene>
    <name evidence="1" type="ORF">NQ176_g8033</name>
</gene>
<reference evidence="1" key="1">
    <citation type="submission" date="2022-08" db="EMBL/GenBank/DDBJ databases">
        <title>Genome Sequence of Lecanicillium fungicola.</title>
        <authorList>
            <person name="Buettner E."/>
        </authorList>
    </citation>
    <scope>NUCLEOTIDE SEQUENCE</scope>
    <source>
        <strain evidence="1">Babe33</strain>
    </source>
</reference>
<sequence length="290" mass="32920">MSQEPPSFASDRPRRTSTARNTPVPEAKPLARRTKRPAPGIVSTTSSGGNSAVGKRKAAPRKKARATKKDRGQGPETEIEMEEVDDEGNPIDPNEPRYCVCNGVSFGTMIQCENSENCKYEWFHLECVGLTDIPARTTKWYCPNCRQVLNIGEKGEDLLPDPEIRTFITNFYRISDKQDSNELWLSHFTEDAQVTMGNDTGRGPQEIRELRSKMWTVVAERRHVVNKVFPARFQDGDSECEFMLFGDVHLKTKEGKELVVPWAGHAALTQVADGLKKEWKFSQYRVWLQK</sequence>
<accession>A0ACC1MUT8</accession>
<evidence type="ECO:0000313" key="1">
    <source>
        <dbReference type="EMBL" id="KAJ2970755.1"/>
    </source>
</evidence>
<comment type="caution">
    <text evidence="1">The sequence shown here is derived from an EMBL/GenBank/DDBJ whole genome shotgun (WGS) entry which is preliminary data.</text>
</comment>
<organism evidence="1 2">
    <name type="scientific">Zarea fungicola</name>
    <dbReference type="NCBI Taxonomy" id="93591"/>
    <lineage>
        <taxon>Eukaryota</taxon>
        <taxon>Fungi</taxon>
        <taxon>Dikarya</taxon>
        <taxon>Ascomycota</taxon>
        <taxon>Pezizomycotina</taxon>
        <taxon>Sordariomycetes</taxon>
        <taxon>Hypocreomycetidae</taxon>
        <taxon>Hypocreales</taxon>
        <taxon>Cordycipitaceae</taxon>
        <taxon>Zarea</taxon>
    </lineage>
</organism>
<name>A0ACC1MUT8_9HYPO</name>
<dbReference type="Proteomes" id="UP001143910">
    <property type="component" value="Unassembled WGS sequence"/>
</dbReference>
<keyword evidence="2" id="KW-1185">Reference proteome</keyword>
<proteinExistence type="predicted"/>